<keyword evidence="1" id="KW-0472">Membrane</keyword>
<feature type="transmembrane region" description="Helical" evidence="1">
    <location>
        <begin position="88"/>
        <end position="105"/>
    </location>
</feature>
<accession>A0A0R1JYG7</accession>
<name>A0A0R1JYG7_9LACO</name>
<comment type="caution">
    <text evidence="2">The sequence shown here is derived from an EMBL/GenBank/DDBJ whole genome shotgun (WGS) entry which is preliminary data.</text>
</comment>
<feature type="transmembrane region" description="Helical" evidence="1">
    <location>
        <begin position="56"/>
        <end position="76"/>
    </location>
</feature>
<sequence>MDHQTVLNLLYLTLTWGCYGYLVRILIRNIDDLTASMYQNIQIVYDLIPLKYIKPLIAFSIWLSAALGSIPIVLELELGHNSVWANRAWWLMLALTLFSAILLHYRISTLIFHHYLPSVFPGVNPWPLLLDRSIIHLKKRFKSSSGFASPTGESANGGYTKFPVFSPKTGLS</sequence>
<keyword evidence="1" id="KW-0812">Transmembrane</keyword>
<evidence type="ECO:0000256" key="1">
    <source>
        <dbReference type="SAM" id="Phobius"/>
    </source>
</evidence>
<dbReference type="AlphaFoldDB" id="A0A0R1JYG7"/>
<keyword evidence="3" id="KW-1185">Reference proteome</keyword>
<evidence type="ECO:0000313" key="2">
    <source>
        <dbReference type="EMBL" id="KRK76278.1"/>
    </source>
</evidence>
<dbReference type="EMBL" id="AZDT01000021">
    <property type="protein sequence ID" value="KRK76278.1"/>
    <property type="molecule type" value="Genomic_DNA"/>
</dbReference>
<organism evidence="2 3">
    <name type="scientific">Levilactobacillus namurensis DSM 19117</name>
    <dbReference type="NCBI Taxonomy" id="1423773"/>
    <lineage>
        <taxon>Bacteria</taxon>
        <taxon>Bacillati</taxon>
        <taxon>Bacillota</taxon>
        <taxon>Bacilli</taxon>
        <taxon>Lactobacillales</taxon>
        <taxon>Lactobacillaceae</taxon>
        <taxon>Levilactobacillus</taxon>
    </lineage>
</organism>
<evidence type="ECO:0000313" key="3">
    <source>
        <dbReference type="Proteomes" id="UP000051162"/>
    </source>
</evidence>
<feature type="transmembrane region" description="Helical" evidence="1">
    <location>
        <begin position="6"/>
        <end position="27"/>
    </location>
</feature>
<reference evidence="2 3" key="1">
    <citation type="journal article" date="2015" name="Genome Announc.">
        <title>Expanding the biotechnology potential of lactobacilli through comparative genomics of 213 strains and associated genera.</title>
        <authorList>
            <person name="Sun Z."/>
            <person name="Harris H.M."/>
            <person name="McCann A."/>
            <person name="Guo C."/>
            <person name="Argimon S."/>
            <person name="Zhang W."/>
            <person name="Yang X."/>
            <person name="Jeffery I.B."/>
            <person name="Cooney J.C."/>
            <person name="Kagawa T.F."/>
            <person name="Liu W."/>
            <person name="Song Y."/>
            <person name="Salvetti E."/>
            <person name="Wrobel A."/>
            <person name="Rasinkangas P."/>
            <person name="Parkhill J."/>
            <person name="Rea M.C."/>
            <person name="O'Sullivan O."/>
            <person name="Ritari J."/>
            <person name="Douillard F.P."/>
            <person name="Paul Ross R."/>
            <person name="Yang R."/>
            <person name="Briner A.E."/>
            <person name="Felis G.E."/>
            <person name="de Vos W.M."/>
            <person name="Barrangou R."/>
            <person name="Klaenhammer T.R."/>
            <person name="Caufield P.W."/>
            <person name="Cui Y."/>
            <person name="Zhang H."/>
            <person name="O'Toole P.W."/>
        </authorList>
    </citation>
    <scope>NUCLEOTIDE SEQUENCE [LARGE SCALE GENOMIC DNA]</scope>
    <source>
        <strain evidence="2 3">DSM 19117</strain>
    </source>
</reference>
<proteinExistence type="predicted"/>
<keyword evidence="1" id="KW-1133">Transmembrane helix</keyword>
<protein>
    <submittedName>
        <fullName evidence="2">Uncharacterized protein</fullName>
    </submittedName>
</protein>
<dbReference type="PATRIC" id="fig|1423773.3.peg.1487"/>
<dbReference type="Proteomes" id="UP000051162">
    <property type="component" value="Unassembled WGS sequence"/>
</dbReference>
<gene>
    <name evidence="2" type="ORF">FD30_GL001450</name>
</gene>